<dbReference type="SUPFAM" id="SSF52279">
    <property type="entry name" value="Beta-D-glucan exohydrolase, C-terminal domain"/>
    <property type="match status" value="1"/>
</dbReference>
<dbReference type="InterPro" id="IPR001764">
    <property type="entry name" value="Glyco_hydro_3_N"/>
</dbReference>
<feature type="chain" id="PRO_5045697797" evidence="5">
    <location>
        <begin position="38"/>
        <end position="1059"/>
    </location>
</feature>
<dbReference type="CDD" id="cd04084">
    <property type="entry name" value="CBM6_xylanase-like"/>
    <property type="match status" value="1"/>
</dbReference>
<dbReference type="Pfam" id="PF00933">
    <property type="entry name" value="Glyco_hydro_3"/>
    <property type="match status" value="1"/>
</dbReference>
<dbReference type="PROSITE" id="PS51175">
    <property type="entry name" value="CBM6"/>
    <property type="match status" value="1"/>
</dbReference>
<feature type="signal peptide" evidence="5">
    <location>
        <begin position="1"/>
        <end position="37"/>
    </location>
</feature>
<dbReference type="Gene3D" id="3.40.50.1700">
    <property type="entry name" value="Glycoside hydrolase family 3 C-terminal domain"/>
    <property type="match status" value="1"/>
</dbReference>
<evidence type="ECO:0000256" key="3">
    <source>
        <dbReference type="ARBA" id="ARBA00022801"/>
    </source>
</evidence>
<dbReference type="InterPro" id="IPR036962">
    <property type="entry name" value="Glyco_hydro_3_N_sf"/>
</dbReference>
<dbReference type="SUPFAM" id="SSF50405">
    <property type="entry name" value="Actin-crosslinking proteins"/>
    <property type="match status" value="1"/>
</dbReference>
<dbReference type="Pfam" id="PF01915">
    <property type="entry name" value="Glyco_hydro_3_C"/>
    <property type="match status" value="1"/>
</dbReference>
<dbReference type="Pfam" id="PF03422">
    <property type="entry name" value="CBM_6"/>
    <property type="match status" value="1"/>
</dbReference>
<dbReference type="InterPro" id="IPR006584">
    <property type="entry name" value="Cellulose-bd_IV"/>
</dbReference>
<dbReference type="SUPFAM" id="SSF51445">
    <property type="entry name" value="(Trans)glycosidases"/>
    <property type="match status" value="1"/>
</dbReference>
<proteinExistence type="inferred from homology"/>
<evidence type="ECO:0000313" key="7">
    <source>
        <dbReference type="EMBL" id="QDB79636.1"/>
    </source>
</evidence>
<feature type="domain" description="CBM6" evidence="6">
    <location>
        <begin position="859"/>
        <end position="982"/>
    </location>
</feature>
<gene>
    <name evidence="7" type="ORF">FE251_09810</name>
</gene>
<evidence type="ECO:0000256" key="5">
    <source>
        <dbReference type="SAM" id="SignalP"/>
    </source>
</evidence>
<reference evidence="7 8" key="1">
    <citation type="submission" date="2019-05" db="EMBL/GenBank/DDBJ databases">
        <title>Georgenia *** sp. nov., and Georgenia *** sp. nov., isolated from the intestinal contents of plateau pika (Ochotona curzoniae) in the Qinghai-Tibet plateau of China.</title>
        <authorList>
            <person name="Tian Z."/>
        </authorList>
    </citation>
    <scope>NUCLEOTIDE SEQUENCE [LARGE SCALE GENOMIC DNA]</scope>
    <source>
        <strain evidence="7 8">Z294</strain>
    </source>
</reference>
<dbReference type="Gene3D" id="2.60.120.380">
    <property type="match status" value="1"/>
</dbReference>
<dbReference type="CDD" id="cd23343">
    <property type="entry name" value="beta-trefoil_FSCN_BglX-like"/>
    <property type="match status" value="1"/>
</dbReference>
<dbReference type="InterPro" id="IPR013783">
    <property type="entry name" value="Ig-like_fold"/>
</dbReference>
<dbReference type="Proteomes" id="UP000313948">
    <property type="component" value="Chromosome"/>
</dbReference>
<dbReference type="InterPro" id="IPR044993">
    <property type="entry name" value="BXL"/>
</dbReference>
<comment type="similarity">
    <text evidence="1">Belongs to the glycosyl hydrolase 3 family.</text>
</comment>
<feature type="compositionally biased region" description="Low complexity" evidence="4">
    <location>
        <begin position="997"/>
        <end position="1022"/>
    </location>
</feature>
<keyword evidence="2 5" id="KW-0732">Signal</keyword>
<dbReference type="InterPro" id="IPR002772">
    <property type="entry name" value="Glyco_hydro_3_C"/>
</dbReference>
<dbReference type="RefSeq" id="WP_139948653.1">
    <property type="nucleotide sequence ID" value="NZ_CP040899.1"/>
</dbReference>
<dbReference type="NCBIfam" id="TIGR01167">
    <property type="entry name" value="LPXTG_anchor"/>
    <property type="match status" value="1"/>
</dbReference>
<dbReference type="PANTHER" id="PTHR42721:SF3">
    <property type="entry name" value="BETA-D-XYLOSIDASE 5-RELATED"/>
    <property type="match status" value="1"/>
</dbReference>
<dbReference type="PROSITE" id="PS51318">
    <property type="entry name" value="TAT"/>
    <property type="match status" value="1"/>
</dbReference>
<evidence type="ECO:0000256" key="2">
    <source>
        <dbReference type="ARBA" id="ARBA00022729"/>
    </source>
</evidence>
<dbReference type="EMBL" id="CP040899">
    <property type="protein sequence ID" value="QDB79636.1"/>
    <property type="molecule type" value="Genomic_DNA"/>
</dbReference>
<evidence type="ECO:0000313" key="8">
    <source>
        <dbReference type="Proteomes" id="UP000313948"/>
    </source>
</evidence>
<dbReference type="Pfam" id="PF14310">
    <property type="entry name" value="Fn3-like"/>
    <property type="match status" value="1"/>
</dbReference>
<dbReference type="Gene3D" id="3.20.20.300">
    <property type="entry name" value="Glycoside hydrolase, family 3, N-terminal domain"/>
    <property type="match status" value="1"/>
</dbReference>
<dbReference type="PRINTS" id="PR00133">
    <property type="entry name" value="GLHYDRLASE3"/>
</dbReference>
<dbReference type="SUPFAM" id="SSF49785">
    <property type="entry name" value="Galactose-binding domain-like"/>
    <property type="match status" value="1"/>
</dbReference>
<keyword evidence="3" id="KW-0378">Hydrolase</keyword>
<evidence type="ECO:0000259" key="6">
    <source>
        <dbReference type="PROSITE" id="PS51175"/>
    </source>
</evidence>
<dbReference type="SMART" id="SM01217">
    <property type="entry name" value="Fn3_like"/>
    <property type="match status" value="1"/>
</dbReference>
<dbReference type="Gene3D" id="2.60.120.260">
    <property type="entry name" value="Galactose-binding domain-like"/>
    <property type="match status" value="1"/>
</dbReference>
<dbReference type="PANTHER" id="PTHR42721">
    <property type="entry name" value="SUGAR HYDROLASE-RELATED"/>
    <property type="match status" value="1"/>
</dbReference>
<name>A0ABX5VMB3_9MICO</name>
<dbReference type="InterPro" id="IPR026891">
    <property type="entry name" value="Fn3-like"/>
</dbReference>
<dbReference type="InterPro" id="IPR036881">
    <property type="entry name" value="Glyco_hydro_3_C_sf"/>
</dbReference>
<dbReference type="InterPro" id="IPR017853">
    <property type="entry name" value="GH"/>
</dbReference>
<dbReference type="InterPro" id="IPR008999">
    <property type="entry name" value="Actin-crosslinking"/>
</dbReference>
<feature type="region of interest" description="Disordered" evidence="4">
    <location>
        <begin position="986"/>
        <end position="1027"/>
    </location>
</feature>
<keyword evidence="8" id="KW-1185">Reference proteome</keyword>
<protein>
    <submittedName>
        <fullName evidence="7">Carbohydrate-binding protein</fullName>
    </submittedName>
</protein>
<evidence type="ECO:0000256" key="1">
    <source>
        <dbReference type="ARBA" id="ARBA00005336"/>
    </source>
</evidence>
<dbReference type="InterPro" id="IPR006311">
    <property type="entry name" value="TAT_signal"/>
</dbReference>
<sequence>MTLSDQMPGRRRRRLAAGVAGSLGALLLAAAVPPAGAAVEDPPFRDPALPLEERVEDLVSRLTLEEKVSLMHQWQPEIERLGLPAFRTGTEALHGVAWLGEATVFPQAIGLGSTWDTELLGRVGEVVGTEARGFHHLDPDYHGLNLWAPVVDLLRDPRAGRNEEGYSEDALHTGRMSTAYASGIQGDDVTYLRAAPMLKHFIGYNNEAERDRTNSSLPPRTLHEYWLPAFEEALSAGAANGMMASYNLVNGRPAHLSPLIEHARTWSEEELLVVSDAYAPGNVVDAQGYYDTHPESHAALVRAGVDSFTDRGEDPSFTVGHLTDALAQGLLTEEDLDDALRHMLPVRFRLGDFDPPGLNPYEDITDDVINAPEHQELAHEAALAQMVLLENDADLLPLDDAGSVAVVGPLSDTLYEDWYSGTMPYRVTALDGLTERLGADSVTTSEGVDSVALRVAATGAYLTAPSDADGGQLTAGPDTAGPAETMALFDWGQGVYALRTEANGKYLSRGWDDVVRNDQHQPNGWEVRETFNLEEAEDGSVIVRNVQNRRYLSVGADGGVTAAADAAGATRFVLETLTEGTEEAVAAAAAADTAVVVVGNNPYINGRETQDRADLALSPAQQELVAAVTEANEDVVVVLMTSYPVTLPQDLTTVLWTSHAGQETGTALADVLLGDVSPAGRLTQTWYRTVDDLPESILEYDISQAGTTYQHFTGEPLYPFGHGLTYTQFEYSDVRIPAQAAAEVAPDGTVEVSVDVTNTGERDSDEVVQLYTRTLDAPVDQPLQTLRDFARVHVPAGETRTVTFSLPVADLAYWDVETDAEVVAPGRYDVLVGPSSQDVRSSTQVVVGGEAVPRERDLTDGEDAVDFDSYEGVEVVDRSRTAGDSAGVGAGDWLAFHDVRFSPAQERSFEASVAREAAGPGAVEVRLGAPDGELLATLDVPSTGDRYAYETVSAPLADLEAGVHDLYLVAADDARLATVRLVETPLAAPAPGPTTPGEPGDPTAGPTDDPTAAPAPTGPAADRLPTTGVDGGPLLAALGLLVAGGLTLALRRRLGGGAA</sequence>
<dbReference type="Gene3D" id="2.60.40.10">
    <property type="entry name" value="Immunoglobulins"/>
    <property type="match status" value="1"/>
</dbReference>
<evidence type="ECO:0000256" key="4">
    <source>
        <dbReference type="SAM" id="MobiDB-lite"/>
    </source>
</evidence>
<dbReference type="InterPro" id="IPR008979">
    <property type="entry name" value="Galactose-bd-like_sf"/>
</dbReference>
<dbReference type="SMART" id="SM00606">
    <property type="entry name" value="CBD_IV"/>
    <property type="match status" value="1"/>
</dbReference>
<organism evidence="7 8">
    <name type="scientific">Georgenia wutianyii</name>
    <dbReference type="NCBI Taxonomy" id="2585135"/>
    <lineage>
        <taxon>Bacteria</taxon>
        <taxon>Bacillati</taxon>
        <taxon>Actinomycetota</taxon>
        <taxon>Actinomycetes</taxon>
        <taxon>Micrococcales</taxon>
        <taxon>Bogoriellaceae</taxon>
        <taxon>Georgenia</taxon>
    </lineage>
</organism>
<dbReference type="InterPro" id="IPR005084">
    <property type="entry name" value="CBM6"/>
</dbReference>
<accession>A0ABX5VMB3</accession>